<dbReference type="AlphaFoldDB" id="A0A934HQ34"/>
<keyword evidence="3" id="KW-1185">Reference proteome</keyword>
<evidence type="ECO:0000313" key="2">
    <source>
        <dbReference type="EMBL" id="MBI6872376.1"/>
    </source>
</evidence>
<keyword evidence="1" id="KW-0812">Transmembrane</keyword>
<evidence type="ECO:0000256" key="1">
    <source>
        <dbReference type="SAM" id="Phobius"/>
    </source>
</evidence>
<organism evidence="2 3">
    <name type="scientific">Clostridium aciditolerans</name>
    <dbReference type="NCBI Taxonomy" id="339861"/>
    <lineage>
        <taxon>Bacteria</taxon>
        <taxon>Bacillati</taxon>
        <taxon>Bacillota</taxon>
        <taxon>Clostridia</taxon>
        <taxon>Eubacteriales</taxon>
        <taxon>Clostridiaceae</taxon>
        <taxon>Clostridium</taxon>
    </lineage>
</organism>
<name>A0A934HQ34_9CLOT</name>
<reference evidence="2" key="1">
    <citation type="submission" date="2020-12" db="EMBL/GenBank/DDBJ databases">
        <title>Clostridium thailandense sp. nov., a novel acetogenic bacterium isolated from peat land soil in Thailand.</title>
        <authorList>
            <person name="Chaikitkaew S."/>
            <person name="Birkeland N.K."/>
        </authorList>
    </citation>
    <scope>NUCLEOTIDE SEQUENCE</scope>
    <source>
        <strain evidence="2">DSM 17425</strain>
    </source>
</reference>
<accession>A0A934HQ34</accession>
<feature type="transmembrane region" description="Helical" evidence="1">
    <location>
        <begin position="6"/>
        <end position="24"/>
    </location>
</feature>
<sequence>MYRLKLTILAAVVAVIMLHLYLMGDKSIVEPIGYSGSIKIADNTIPEINIGNLRFPSYGDKKYIYVFLLDEDKLNYKRYDIENGKEVIINLPKNKNLFICAEGKSTDKASWSWHSNFIDLNLKGKFAKPVNDGSVGAYGSFFEEMKGEQFHHRYFQFFGENKGAEKISLVYGEQIKDYIKIPVTINVE</sequence>
<proteinExistence type="predicted"/>
<dbReference type="RefSeq" id="WP_211141880.1">
    <property type="nucleotide sequence ID" value="NZ_JAEEGB010000006.1"/>
</dbReference>
<evidence type="ECO:0000313" key="3">
    <source>
        <dbReference type="Proteomes" id="UP000622687"/>
    </source>
</evidence>
<keyword evidence="1" id="KW-0472">Membrane</keyword>
<protein>
    <submittedName>
        <fullName evidence="2">Uncharacterized protein</fullName>
    </submittedName>
</protein>
<keyword evidence="1" id="KW-1133">Transmembrane helix</keyword>
<dbReference type="EMBL" id="JAEEGB010000006">
    <property type="protein sequence ID" value="MBI6872376.1"/>
    <property type="molecule type" value="Genomic_DNA"/>
</dbReference>
<dbReference type="Proteomes" id="UP000622687">
    <property type="component" value="Unassembled WGS sequence"/>
</dbReference>
<comment type="caution">
    <text evidence="2">The sequence shown here is derived from an EMBL/GenBank/DDBJ whole genome shotgun (WGS) entry which is preliminary data.</text>
</comment>
<gene>
    <name evidence="2" type="ORF">I6U51_06595</name>
</gene>